<evidence type="ECO:0000259" key="1">
    <source>
        <dbReference type="Pfam" id="PF13681"/>
    </source>
</evidence>
<dbReference type="AlphaFoldDB" id="A0A344UHL1"/>
<dbReference type="Pfam" id="PF13681">
    <property type="entry name" value="PilX"/>
    <property type="match status" value="1"/>
</dbReference>
<evidence type="ECO:0000313" key="2">
    <source>
        <dbReference type="EMBL" id="AXE34759.1"/>
    </source>
</evidence>
<dbReference type="Proteomes" id="UP000252038">
    <property type="component" value="Chromosome"/>
</dbReference>
<evidence type="ECO:0000313" key="3">
    <source>
        <dbReference type="Proteomes" id="UP000252038"/>
    </source>
</evidence>
<organism evidence="2 3">
    <name type="scientific">Chromobacterium phragmitis</name>
    <dbReference type="NCBI Taxonomy" id="2202141"/>
    <lineage>
        <taxon>Bacteria</taxon>
        <taxon>Pseudomonadati</taxon>
        <taxon>Pseudomonadota</taxon>
        <taxon>Betaproteobacteria</taxon>
        <taxon>Neisseriales</taxon>
        <taxon>Chromobacteriaceae</taxon>
        <taxon>Chromobacterium</taxon>
    </lineage>
</organism>
<dbReference type="OrthoDB" id="8613141at2"/>
<feature type="domain" description="PilX/PilW C-terminal" evidence="1">
    <location>
        <begin position="200"/>
        <end position="243"/>
    </location>
</feature>
<reference evidence="2 3" key="1">
    <citation type="submission" date="2018-05" db="EMBL/GenBank/DDBJ databases">
        <title>Genome sequencing, assembly and analysis of the novel insecticidal bacterium, Chromobacterium phragmitis.</title>
        <authorList>
            <person name="Sparks M.E."/>
            <person name="Blackburn M.B."/>
            <person name="Gundersen-Rindal D.E."/>
        </authorList>
    </citation>
    <scope>NUCLEOTIDE SEQUENCE [LARGE SCALE GENOMIC DNA]</scope>
    <source>
        <strain evidence="2">IIBBL 274-1</strain>
    </source>
</reference>
<proteinExistence type="predicted"/>
<dbReference type="EMBL" id="CP029554">
    <property type="protein sequence ID" value="AXE34759.1"/>
    <property type="molecule type" value="Genomic_DNA"/>
</dbReference>
<gene>
    <name evidence="2" type="ORF">DK843_10930</name>
</gene>
<name>A0A344UHL1_9NEIS</name>
<protein>
    <recommendedName>
        <fullName evidence="1">PilX/PilW C-terminal domain-containing protein</fullName>
    </recommendedName>
</protein>
<sequence length="261" mass="28414">MELACAGILACRPSSASGQAESGMVSGRQGNSGQPIGAGVGAGCRACLRSGTVSRQAGGALPLVLSLLALVSLLVLSSSRQLESVGRQADNAEDRQRAETQARQALLGAEQWVWRLDRRLALAAADPDKLYGEGRLFPPSCDGAEGKGLCEPREPPHRRRVNDQDLLHPCGNSREYALSPGGPQTGCPQRVRGGAFGWWNPRYVVELIDPRFGDAARDRLYRITVRAWGRQPQNAVTLQSWYRVGEEADEGRRLDWREVEE</sequence>
<accession>A0A344UHL1</accession>
<dbReference type="KEGG" id="chrb:DK843_10930"/>
<dbReference type="KEGG" id="chri:DK842_05405"/>
<dbReference type="InterPro" id="IPR025205">
    <property type="entry name" value="PilX/PilW_C"/>
</dbReference>